<feature type="signal peptide" evidence="4">
    <location>
        <begin position="1"/>
        <end position="19"/>
    </location>
</feature>
<proteinExistence type="predicted"/>
<evidence type="ECO:0000256" key="3">
    <source>
        <dbReference type="ARBA" id="ARBA00022764"/>
    </source>
</evidence>
<dbReference type="STRING" id="441209.GCA_001870665_00203"/>
<dbReference type="InterPro" id="IPR018389">
    <property type="entry name" value="DctP_fam"/>
</dbReference>
<dbReference type="RefSeq" id="WP_084634640.1">
    <property type="nucleotide sequence ID" value="NZ_CP024899.1"/>
</dbReference>
<keyword evidence="2 4" id="KW-0732">Signal</keyword>
<keyword evidence="6" id="KW-1185">Reference proteome</keyword>
<dbReference type="EMBL" id="CP024899">
    <property type="protein sequence ID" value="ATX64532.1"/>
    <property type="molecule type" value="Genomic_DNA"/>
</dbReference>
<feature type="chain" id="PRO_5014778333" description="C4-dicarboxylate ABC transporter substrate-binding protein" evidence="4">
    <location>
        <begin position="20"/>
        <end position="352"/>
    </location>
</feature>
<evidence type="ECO:0000256" key="1">
    <source>
        <dbReference type="ARBA" id="ARBA00004418"/>
    </source>
</evidence>
<organism evidence="5 6">
    <name type="scientific">Roseinatronobacter bogoriensis subsp. barguzinensis</name>
    <dbReference type="NCBI Taxonomy" id="441209"/>
    <lineage>
        <taxon>Bacteria</taxon>
        <taxon>Pseudomonadati</taxon>
        <taxon>Pseudomonadota</taxon>
        <taxon>Alphaproteobacteria</taxon>
        <taxon>Rhodobacterales</taxon>
        <taxon>Paracoccaceae</taxon>
        <taxon>Roseinatronobacter</taxon>
    </lineage>
</organism>
<dbReference type="NCBIfam" id="NF037995">
    <property type="entry name" value="TRAP_S1"/>
    <property type="match status" value="1"/>
</dbReference>
<dbReference type="Pfam" id="PF03480">
    <property type="entry name" value="DctP"/>
    <property type="match status" value="1"/>
</dbReference>
<gene>
    <name evidence="5" type="ORF">BG454_00695</name>
</gene>
<dbReference type="PANTHER" id="PTHR33376:SF15">
    <property type="entry name" value="BLL6794 PROTEIN"/>
    <property type="match status" value="1"/>
</dbReference>
<evidence type="ECO:0008006" key="7">
    <source>
        <dbReference type="Google" id="ProtNLM"/>
    </source>
</evidence>
<evidence type="ECO:0000313" key="5">
    <source>
        <dbReference type="EMBL" id="ATX64532.1"/>
    </source>
</evidence>
<dbReference type="InterPro" id="IPR038404">
    <property type="entry name" value="TRAP_DctP_sf"/>
</dbReference>
<dbReference type="Proteomes" id="UP000228948">
    <property type="component" value="Chromosome"/>
</dbReference>
<dbReference type="OrthoDB" id="7672577at2"/>
<dbReference type="PANTHER" id="PTHR33376">
    <property type="match status" value="1"/>
</dbReference>
<reference evidence="5 6" key="1">
    <citation type="submission" date="2017-11" db="EMBL/GenBank/DDBJ databases">
        <title>Revised Sequence and Annotation of the Rhodobaca barguzinensis strain alga05 Genome.</title>
        <authorList>
            <person name="Kopejtka K."/>
            <person name="Tomasch J.M."/>
            <person name="Bunk B."/>
            <person name="Koblizek M."/>
        </authorList>
    </citation>
    <scope>NUCLEOTIDE SEQUENCE [LARGE SCALE GENOMIC DNA]</scope>
    <source>
        <strain evidence="6">alga05</strain>
    </source>
</reference>
<evidence type="ECO:0000313" key="6">
    <source>
        <dbReference type="Proteomes" id="UP000228948"/>
    </source>
</evidence>
<dbReference type="GO" id="GO:0055085">
    <property type="term" value="P:transmembrane transport"/>
    <property type="evidence" value="ECO:0007669"/>
    <property type="project" value="InterPro"/>
</dbReference>
<sequence length="352" mass="38458">MTKHKTGLLAMLAASTVLAGAVQANTVIRYAEYGPDRGVRADAIKHFAQQIEERSGGEIRFDLTWGGALVSGRDVMRAVASGFVDAGTFVPSWEPQMLHLYEVGDLPIGSADAWVAMRAIYEVATENEALVQEFAGHDATYLMQFNTGPVQLICREPINAVEDFQGKRIRAVGPYIEAFTALGAEIVSFPAIEVYQALDSGLMDCSQVYWSNVTAYRLHEVAGHMVELNYGQMLGLVGVINRDIWDGLSAEHQALMREVGRDTTDYLARALLELDGQMKEELGSGLDGHTVEISTPPSEVMDVVYSQGDALTDAWLSAVSAKGLDGAGILDHFNMAQERYESERASNGYPWE</sequence>
<name>A0A2K8K4Z8_9RHOB</name>
<dbReference type="AlphaFoldDB" id="A0A2K8K4Z8"/>
<comment type="subcellular location">
    <subcellularLocation>
        <location evidence="1">Periplasm</location>
    </subcellularLocation>
</comment>
<dbReference type="Gene3D" id="3.40.190.170">
    <property type="entry name" value="Bacterial extracellular solute-binding protein, family 7"/>
    <property type="match status" value="1"/>
</dbReference>
<evidence type="ECO:0000256" key="4">
    <source>
        <dbReference type="SAM" id="SignalP"/>
    </source>
</evidence>
<accession>A0A2K8K4Z8</accession>
<keyword evidence="3" id="KW-0574">Periplasm</keyword>
<dbReference type="GO" id="GO:0042597">
    <property type="term" value="C:periplasmic space"/>
    <property type="evidence" value="ECO:0007669"/>
    <property type="project" value="UniProtKB-SubCell"/>
</dbReference>
<dbReference type="KEGG" id="rbg:BG454_00695"/>
<evidence type="ECO:0000256" key="2">
    <source>
        <dbReference type="ARBA" id="ARBA00022729"/>
    </source>
</evidence>
<protein>
    <recommendedName>
        <fullName evidence="7">C4-dicarboxylate ABC transporter substrate-binding protein</fullName>
    </recommendedName>
</protein>
<dbReference type="CDD" id="cd13666">
    <property type="entry name" value="PBP2_TRAP_DctP_like_1"/>
    <property type="match status" value="1"/>
</dbReference>